<dbReference type="GO" id="GO:0009247">
    <property type="term" value="P:glycolipid biosynthetic process"/>
    <property type="evidence" value="ECO:0007669"/>
    <property type="project" value="TreeGrafter"/>
</dbReference>
<dbReference type="AlphaFoldDB" id="A0A1G7KF72"/>
<dbReference type="Gene3D" id="3.40.50.720">
    <property type="entry name" value="NAD(P)-binding Rossmann-like Domain"/>
    <property type="match status" value="1"/>
</dbReference>
<dbReference type="Proteomes" id="UP000199623">
    <property type="component" value="Unassembled WGS sequence"/>
</dbReference>
<organism evidence="3 4">
    <name type="scientific">Lentzea fradiae</name>
    <dbReference type="NCBI Taxonomy" id="200378"/>
    <lineage>
        <taxon>Bacteria</taxon>
        <taxon>Bacillati</taxon>
        <taxon>Actinomycetota</taxon>
        <taxon>Actinomycetes</taxon>
        <taxon>Pseudonocardiales</taxon>
        <taxon>Pseudonocardiaceae</taxon>
        <taxon>Lentzea</taxon>
    </lineage>
</organism>
<dbReference type="STRING" id="200378.SAMN05216553_101251"/>
<evidence type="ECO:0000256" key="1">
    <source>
        <dbReference type="SAM" id="Phobius"/>
    </source>
</evidence>
<proteinExistence type="predicted"/>
<name>A0A1G7KF72_9PSEU</name>
<keyword evidence="1" id="KW-1133">Transmembrane helix</keyword>
<dbReference type="Pfam" id="PF03435">
    <property type="entry name" value="Sacchrp_dh_NADP"/>
    <property type="match status" value="1"/>
</dbReference>
<reference evidence="4" key="1">
    <citation type="submission" date="2016-10" db="EMBL/GenBank/DDBJ databases">
        <authorList>
            <person name="Varghese N."/>
            <person name="Submissions S."/>
        </authorList>
    </citation>
    <scope>NUCLEOTIDE SEQUENCE [LARGE SCALE GENOMIC DNA]</scope>
    <source>
        <strain evidence="4">CGMCC 4.3506</strain>
    </source>
</reference>
<dbReference type="GO" id="GO:0005886">
    <property type="term" value="C:plasma membrane"/>
    <property type="evidence" value="ECO:0007669"/>
    <property type="project" value="TreeGrafter"/>
</dbReference>
<dbReference type="InterPro" id="IPR051276">
    <property type="entry name" value="Saccharopine_DH-like_oxidrdct"/>
</dbReference>
<dbReference type="InterPro" id="IPR005097">
    <property type="entry name" value="Sacchrp_dh_NADP-bd"/>
</dbReference>
<dbReference type="RefSeq" id="WP_218133596.1">
    <property type="nucleotide sequence ID" value="NZ_FNCC01000001.1"/>
</dbReference>
<feature type="transmembrane region" description="Helical" evidence="1">
    <location>
        <begin position="113"/>
        <end position="135"/>
    </location>
</feature>
<evidence type="ECO:0000313" key="4">
    <source>
        <dbReference type="Proteomes" id="UP000199623"/>
    </source>
</evidence>
<dbReference type="EMBL" id="FNCC01000001">
    <property type="protein sequence ID" value="SDF35918.1"/>
    <property type="molecule type" value="Genomic_DNA"/>
</dbReference>
<feature type="transmembrane region" description="Helical" evidence="1">
    <location>
        <begin position="79"/>
        <end position="101"/>
    </location>
</feature>
<feature type="domain" description="Saccharopine dehydrogenase NADP binding" evidence="2">
    <location>
        <begin position="173"/>
        <end position="293"/>
    </location>
</feature>
<keyword evidence="1" id="KW-0472">Membrane</keyword>
<keyword evidence="1" id="KW-0812">Transmembrane</keyword>
<keyword evidence="4" id="KW-1185">Reference proteome</keyword>
<feature type="transmembrane region" description="Helical" evidence="1">
    <location>
        <begin position="38"/>
        <end position="67"/>
    </location>
</feature>
<sequence length="561" mass="58331">MTAVPVKAVPAKGFLRTQPRLADMRGARQVWELAVGPVLGGALVGLAAGISLTAYVLATAVSMIGGLPAGAQHRTLPGAVARGAITGTVWASSVIAAHLIAHPTASTPLPDPIAWFLALGTVPASATAAVVWFFASRGRAPVTSKAVRTVNEHVSPEESAVESVSGPHRRFDIVLHGATGFVGRLTAKHLAAAAPDAKIALAGRDARKLMALRKDLGVQWPVIALDIRDDEGAKELAASTRAVASTIGRHGFPLAAACARQGTSYADLSGEVPFVRRSITELHDLAVRSGARIVHACGFEAIPSDLGTFLLADRARADGEGGLTETVSILDEFKGGFSAGNFDSNQALSAALKADPALRAAIADPFALAVPTGSTVDSDPVSAFRDPLTGRWLAPAMGGPFNSRFVRRSASLTEGGYGPGFRYREGMGVGTSPLARLQAVGLTFGLSFMKFVLTSRLTRPIMTRLLPPGSGPSEKTQENGLFRVAIHTRTTTGARYVATVGASVDPGYRATSIMLGQSVLSLATDPLTSDGGVLTPSVAMDHHLADRLSAQGFEISVRRLP</sequence>
<protein>
    <submittedName>
        <fullName evidence="3">Uncharacterized conserved protein</fullName>
    </submittedName>
</protein>
<dbReference type="SUPFAM" id="SSF51735">
    <property type="entry name" value="NAD(P)-binding Rossmann-fold domains"/>
    <property type="match status" value="1"/>
</dbReference>
<gene>
    <name evidence="3" type="ORF">SAMN05216553_101251</name>
</gene>
<evidence type="ECO:0000259" key="2">
    <source>
        <dbReference type="Pfam" id="PF03435"/>
    </source>
</evidence>
<accession>A0A1G7KF72</accession>
<dbReference type="PANTHER" id="PTHR12286:SF5">
    <property type="entry name" value="SACCHAROPINE DEHYDROGENASE-LIKE OXIDOREDUCTASE"/>
    <property type="match status" value="1"/>
</dbReference>
<evidence type="ECO:0000313" key="3">
    <source>
        <dbReference type="EMBL" id="SDF35918.1"/>
    </source>
</evidence>
<dbReference type="InterPro" id="IPR036291">
    <property type="entry name" value="NAD(P)-bd_dom_sf"/>
</dbReference>
<dbReference type="PANTHER" id="PTHR12286">
    <property type="entry name" value="SACCHAROPINE DEHYDROGENASE-LIKE OXIDOREDUCTASE"/>
    <property type="match status" value="1"/>
</dbReference>